<evidence type="ECO:0000313" key="5">
    <source>
        <dbReference type="Proteomes" id="UP000039046"/>
    </source>
</evidence>
<dbReference type="GO" id="GO:0005634">
    <property type="term" value="C:nucleus"/>
    <property type="evidence" value="ECO:0007669"/>
    <property type="project" value="TreeGrafter"/>
</dbReference>
<dbReference type="PANTHER" id="PTHR37534">
    <property type="entry name" value="TRANSCRIPTIONAL ACTIVATOR PROTEIN UGA3"/>
    <property type="match status" value="1"/>
</dbReference>
<dbReference type="EMBL" id="CDHN01000006">
    <property type="protein sequence ID" value="CEJ93778.1"/>
    <property type="molecule type" value="Genomic_DNA"/>
</dbReference>
<dbReference type="PROSITE" id="PS50048">
    <property type="entry name" value="ZN2_CY6_FUNGAL_2"/>
    <property type="match status" value="1"/>
</dbReference>
<protein>
    <recommendedName>
        <fullName evidence="3">Zn(2)-C6 fungal-type domain-containing protein</fullName>
    </recommendedName>
</protein>
<dbReference type="HOGENOM" id="CLU_021916_0_0_1"/>
<keyword evidence="1" id="KW-0539">Nucleus</keyword>
<proteinExistence type="predicted"/>
<dbReference type="GO" id="GO:0000976">
    <property type="term" value="F:transcription cis-regulatory region binding"/>
    <property type="evidence" value="ECO:0007669"/>
    <property type="project" value="TreeGrafter"/>
</dbReference>
<gene>
    <name evidence="4" type="ORF">VHEMI09347</name>
</gene>
<dbReference type="AlphaFoldDB" id="A0A0A1TQ69"/>
<dbReference type="STRING" id="1531966.A0A0A1TQ69"/>
<dbReference type="InterPro" id="IPR001138">
    <property type="entry name" value="Zn2Cys6_DnaBD"/>
</dbReference>
<evidence type="ECO:0000259" key="3">
    <source>
        <dbReference type="PROSITE" id="PS50048"/>
    </source>
</evidence>
<feature type="region of interest" description="Disordered" evidence="2">
    <location>
        <begin position="1"/>
        <end position="38"/>
    </location>
</feature>
<dbReference type="GO" id="GO:0000981">
    <property type="term" value="F:DNA-binding transcription factor activity, RNA polymerase II-specific"/>
    <property type="evidence" value="ECO:0007669"/>
    <property type="project" value="InterPro"/>
</dbReference>
<dbReference type="GO" id="GO:0045944">
    <property type="term" value="P:positive regulation of transcription by RNA polymerase II"/>
    <property type="evidence" value="ECO:0007669"/>
    <property type="project" value="TreeGrafter"/>
</dbReference>
<evidence type="ECO:0000313" key="4">
    <source>
        <dbReference type="EMBL" id="CEJ93778.1"/>
    </source>
</evidence>
<keyword evidence="5" id="KW-1185">Reference proteome</keyword>
<dbReference type="PANTHER" id="PTHR37534:SF7">
    <property type="entry name" value="TRANSCRIPTIONAL ACTIVATOR PROTEIN UGA3"/>
    <property type="match status" value="1"/>
</dbReference>
<dbReference type="Pfam" id="PF00172">
    <property type="entry name" value="Zn_clus"/>
    <property type="match status" value="1"/>
</dbReference>
<dbReference type="SUPFAM" id="SSF57701">
    <property type="entry name" value="Zn2/Cys6 DNA-binding domain"/>
    <property type="match status" value="1"/>
</dbReference>
<feature type="domain" description="Zn(2)-C6 fungal-type" evidence="3">
    <location>
        <begin position="41"/>
        <end position="71"/>
    </location>
</feature>
<evidence type="ECO:0000256" key="2">
    <source>
        <dbReference type="SAM" id="MobiDB-lite"/>
    </source>
</evidence>
<evidence type="ECO:0000256" key="1">
    <source>
        <dbReference type="ARBA" id="ARBA00023242"/>
    </source>
</evidence>
<dbReference type="Gene3D" id="4.10.240.10">
    <property type="entry name" value="Zn(2)-C6 fungal-type DNA-binding domain"/>
    <property type="match status" value="1"/>
</dbReference>
<name>A0A0A1TQ69_9HYPO</name>
<dbReference type="SMART" id="SM00066">
    <property type="entry name" value="GAL4"/>
    <property type="match status" value="1"/>
</dbReference>
<organism evidence="4 5">
    <name type="scientific">[Torrubiella] hemipterigena</name>
    <dbReference type="NCBI Taxonomy" id="1531966"/>
    <lineage>
        <taxon>Eukaryota</taxon>
        <taxon>Fungi</taxon>
        <taxon>Dikarya</taxon>
        <taxon>Ascomycota</taxon>
        <taxon>Pezizomycotina</taxon>
        <taxon>Sordariomycetes</taxon>
        <taxon>Hypocreomycetidae</taxon>
        <taxon>Hypocreales</taxon>
        <taxon>Clavicipitaceae</taxon>
        <taxon>Clavicipitaceae incertae sedis</taxon>
        <taxon>'Torrubiella' clade</taxon>
    </lineage>
</organism>
<dbReference type="InterPro" id="IPR036864">
    <property type="entry name" value="Zn2-C6_fun-type_DNA-bd_sf"/>
</dbReference>
<feature type="compositionally biased region" description="Polar residues" evidence="2">
    <location>
        <begin position="1"/>
        <end position="13"/>
    </location>
</feature>
<dbReference type="Proteomes" id="UP000039046">
    <property type="component" value="Unassembled WGS sequence"/>
</dbReference>
<dbReference type="PROSITE" id="PS00463">
    <property type="entry name" value="ZN2_CY6_FUNGAL_1"/>
    <property type="match status" value="1"/>
</dbReference>
<accession>A0A0A1TQ69</accession>
<sequence>MSRKSPNGSQLLTPSPEATVGTLALRKPAPRTTTAPRGRTGCVTCRMRRVKCDETKPVCRRCQTSRRTCSYGILQQPRQPNPVEIQAALLRQSQAGPSLRATPPTDAGRTISIFHNEHSLLRARDWDYVDAWRYYVQVVCQRFVAVKEDLECVHDGMRDYDKNAVILITLSDYVSTVSKAQKCLPEEGQLVALNPVWRTLWQYVQATLQCINANMQSTSYRNKSTALFRITDLTATEFRLLGTAWQPHMRGYFALMQHGEGYVPLIEKFPFLRASLNWMLNAAVAANSHSPPNNQITEIYNWDFDTLRAIRGTRIDGFFPCPGNLFIDIIRITRLRTLLASGASLRRTVTPAAQAIFDQAASYISDEWVELCGPTEMIPENRSIFSLFQTAVILYGVLSLSPRNASFQIYRQSRQELRDLLMAKMRYHMQYENAAAHLSWAVSVVVVALSDGSQADKQFIEGLVMNERKDRGEYYVPLAFLKKYRDFWASGKTHWDDMYPEATAPLGI</sequence>
<reference evidence="4 5" key="1">
    <citation type="journal article" date="2015" name="Genome Announc.">
        <title>Draft Genome Sequence and Gene Annotation of the Entomopathogenic Fungus Verticillium hemipterigenum.</title>
        <authorList>
            <person name="Horn F."/>
            <person name="Habel A."/>
            <person name="Scharf D.H."/>
            <person name="Dworschak J."/>
            <person name="Brakhage A.A."/>
            <person name="Guthke R."/>
            <person name="Hertweck C."/>
            <person name="Linde J."/>
        </authorList>
    </citation>
    <scope>NUCLEOTIDE SEQUENCE [LARGE SCALE GENOMIC DNA]</scope>
</reference>
<dbReference type="CDD" id="cd00067">
    <property type="entry name" value="GAL4"/>
    <property type="match status" value="1"/>
</dbReference>
<dbReference type="OrthoDB" id="5386330at2759"/>
<dbReference type="GO" id="GO:0008270">
    <property type="term" value="F:zinc ion binding"/>
    <property type="evidence" value="ECO:0007669"/>
    <property type="project" value="InterPro"/>
</dbReference>